<name>A0A8J3EY79_9ACTN</name>
<dbReference type="Proteomes" id="UP000650511">
    <property type="component" value="Unassembled WGS sequence"/>
</dbReference>
<dbReference type="OrthoDB" id="3237344at2"/>
<dbReference type="InterPro" id="IPR009293">
    <property type="entry name" value="UPF0478"/>
</dbReference>
<evidence type="ECO:0000256" key="1">
    <source>
        <dbReference type="SAM" id="Phobius"/>
    </source>
</evidence>
<feature type="transmembrane region" description="Helical" evidence="1">
    <location>
        <begin position="6"/>
        <end position="27"/>
    </location>
</feature>
<dbReference type="EMBL" id="BMHA01000008">
    <property type="protein sequence ID" value="GGI07335.1"/>
    <property type="molecule type" value="Genomic_DNA"/>
</dbReference>
<keyword evidence="1" id="KW-0812">Transmembrane</keyword>
<organism evidence="2 3">
    <name type="scientific">Egicoccus halophilus</name>
    <dbReference type="NCBI Taxonomy" id="1670830"/>
    <lineage>
        <taxon>Bacteria</taxon>
        <taxon>Bacillati</taxon>
        <taxon>Actinomycetota</taxon>
        <taxon>Nitriliruptoria</taxon>
        <taxon>Egicoccales</taxon>
        <taxon>Egicoccaceae</taxon>
        <taxon>Egicoccus</taxon>
    </lineage>
</organism>
<evidence type="ECO:0008006" key="4">
    <source>
        <dbReference type="Google" id="ProtNLM"/>
    </source>
</evidence>
<protein>
    <recommendedName>
        <fullName evidence="4">DUF948 domain-containing protein</fullName>
    </recommendedName>
</protein>
<dbReference type="AlphaFoldDB" id="A0A8J3EY79"/>
<dbReference type="Pfam" id="PF06103">
    <property type="entry name" value="DUF948"/>
    <property type="match status" value="1"/>
</dbReference>
<dbReference type="RefSeq" id="WP_130649931.1">
    <property type="nucleotide sequence ID" value="NZ_BMHA01000008.1"/>
</dbReference>
<proteinExistence type="predicted"/>
<sequence length="116" mass="11959">MTVSDWAIVGAALFWAVLVVVLCVLVLRAVKLLDSVIGTVGRVTDETVPILRGVNETVAGVNVELARVDTIMAGVQSITATTDRVLGVVHATLASPLIKAAAVAAGTARAARSLRD</sequence>
<gene>
    <name evidence="2" type="ORF">GCM10011354_23570</name>
</gene>
<keyword evidence="1" id="KW-0472">Membrane</keyword>
<accession>A0A8J3EY79</accession>
<keyword evidence="1" id="KW-1133">Transmembrane helix</keyword>
<reference evidence="2" key="2">
    <citation type="submission" date="2020-09" db="EMBL/GenBank/DDBJ databases">
        <authorList>
            <person name="Sun Q."/>
            <person name="Zhou Y."/>
        </authorList>
    </citation>
    <scope>NUCLEOTIDE SEQUENCE</scope>
    <source>
        <strain evidence="2">CGMCC 1.14988</strain>
    </source>
</reference>
<comment type="caution">
    <text evidence="2">The sequence shown here is derived from an EMBL/GenBank/DDBJ whole genome shotgun (WGS) entry which is preliminary data.</text>
</comment>
<reference evidence="2" key="1">
    <citation type="journal article" date="2014" name="Int. J. Syst. Evol. Microbiol.">
        <title>Complete genome sequence of Corynebacterium casei LMG S-19264T (=DSM 44701T), isolated from a smear-ripened cheese.</title>
        <authorList>
            <consortium name="US DOE Joint Genome Institute (JGI-PGF)"/>
            <person name="Walter F."/>
            <person name="Albersmeier A."/>
            <person name="Kalinowski J."/>
            <person name="Ruckert C."/>
        </authorList>
    </citation>
    <scope>NUCLEOTIDE SEQUENCE</scope>
    <source>
        <strain evidence="2">CGMCC 1.14988</strain>
    </source>
</reference>
<evidence type="ECO:0000313" key="2">
    <source>
        <dbReference type="EMBL" id="GGI07335.1"/>
    </source>
</evidence>
<evidence type="ECO:0000313" key="3">
    <source>
        <dbReference type="Proteomes" id="UP000650511"/>
    </source>
</evidence>
<keyword evidence="3" id="KW-1185">Reference proteome</keyword>